<keyword evidence="3" id="KW-1185">Reference proteome</keyword>
<protein>
    <submittedName>
        <fullName evidence="2">AzlD domain-containing protein</fullName>
    </submittedName>
</protein>
<keyword evidence="1" id="KW-0472">Membrane</keyword>
<dbReference type="AlphaFoldDB" id="A0A8G0ZR48"/>
<dbReference type="EMBL" id="CP069370">
    <property type="protein sequence ID" value="QYZ68568.1"/>
    <property type="molecule type" value="Genomic_DNA"/>
</dbReference>
<evidence type="ECO:0000256" key="1">
    <source>
        <dbReference type="SAM" id="Phobius"/>
    </source>
</evidence>
<dbReference type="RefSeq" id="WP_220660791.1">
    <property type="nucleotide sequence ID" value="NZ_CP069370.1"/>
</dbReference>
<dbReference type="KEGG" id="nsm:JO391_12335"/>
<evidence type="ECO:0000313" key="3">
    <source>
        <dbReference type="Proteomes" id="UP000826300"/>
    </source>
</evidence>
<proteinExistence type="predicted"/>
<feature type="transmembrane region" description="Helical" evidence="1">
    <location>
        <begin position="64"/>
        <end position="82"/>
    </location>
</feature>
<feature type="transmembrane region" description="Helical" evidence="1">
    <location>
        <begin position="39"/>
        <end position="58"/>
    </location>
</feature>
<sequence length="107" mass="10762">MISWSVLVLALIVGGANWAFRVLPILLNRSRGLPGGAMGRFLSATGPAAIGTLFVASVLPMMQVGPWVPLLAGVAAVCGVFWASRSVVLATLAGSAAYGLAVAIGLG</sequence>
<dbReference type="Pfam" id="PF05437">
    <property type="entry name" value="AzlD"/>
    <property type="match status" value="1"/>
</dbReference>
<keyword evidence="1" id="KW-0812">Transmembrane</keyword>
<reference evidence="2" key="1">
    <citation type="submission" date="2021-02" db="EMBL/GenBank/DDBJ databases">
        <title>Rhodobacter shimadae sp. nov., an aerobic anoxygenic phototrophic bacterium isolated from a hot spring.</title>
        <authorList>
            <person name="Muramatsu S."/>
            <person name="Haruta S."/>
            <person name="Hirose S."/>
            <person name="Hanada S."/>
        </authorList>
    </citation>
    <scope>NUCLEOTIDE SEQUENCE</scope>
    <source>
        <strain evidence="2">N10</strain>
    </source>
</reference>
<feature type="transmembrane region" description="Helical" evidence="1">
    <location>
        <begin position="87"/>
        <end position="106"/>
    </location>
</feature>
<keyword evidence="1" id="KW-1133">Transmembrane helix</keyword>
<gene>
    <name evidence="2" type="ORF">JO391_12335</name>
</gene>
<organism evidence="2 3">
    <name type="scientific">Neotabrizicola shimadae</name>
    <dbReference type="NCBI Taxonomy" id="2807096"/>
    <lineage>
        <taxon>Bacteria</taxon>
        <taxon>Pseudomonadati</taxon>
        <taxon>Pseudomonadota</taxon>
        <taxon>Alphaproteobacteria</taxon>
        <taxon>Rhodobacterales</taxon>
        <taxon>Paracoccaceae</taxon>
        <taxon>Neotabrizicola</taxon>
    </lineage>
</organism>
<feature type="transmembrane region" description="Helical" evidence="1">
    <location>
        <begin position="6"/>
        <end position="27"/>
    </location>
</feature>
<evidence type="ECO:0000313" key="2">
    <source>
        <dbReference type="EMBL" id="QYZ68568.1"/>
    </source>
</evidence>
<name>A0A8G0ZR48_9RHOB</name>
<accession>A0A8G0ZR48</accession>
<dbReference type="Proteomes" id="UP000826300">
    <property type="component" value="Chromosome"/>
</dbReference>
<dbReference type="InterPro" id="IPR008407">
    <property type="entry name" value="Brnchd-chn_aa_trnsp_AzlD"/>
</dbReference>